<dbReference type="InterPro" id="IPR013514">
    <property type="entry name" value="DUF3199_YqbG"/>
</dbReference>
<name>A0A413FIN0_9FIRM</name>
<gene>
    <name evidence="1" type="ORF">DWV29_07070</name>
</gene>
<dbReference type="CDD" id="cd08053">
    <property type="entry name" value="Yqbg"/>
    <property type="match status" value="1"/>
</dbReference>
<dbReference type="EMBL" id="QSBM01000004">
    <property type="protein sequence ID" value="RGX31045.1"/>
    <property type="molecule type" value="Genomic_DNA"/>
</dbReference>
<protein>
    <submittedName>
        <fullName evidence="1">Uncharacterized protein</fullName>
    </submittedName>
</protein>
<evidence type="ECO:0000313" key="2">
    <source>
        <dbReference type="Proteomes" id="UP000283880"/>
    </source>
</evidence>
<dbReference type="SUPFAM" id="SSF116915">
    <property type="entry name" value="Hypothetical protein YqbG"/>
    <property type="match status" value="1"/>
</dbReference>
<comment type="caution">
    <text evidence="1">The sequence shown here is derived from an EMBL/GenBank/DDBJ whole genome shotgun (WGS) entry which is preliminary data.</text>
</comment>
<sequence>MMVYADEKYYTEKYLLGRKPVISSGFPFYARQASQVIDQHTFGRLKDVQDVPELVKMCCCELAEEEFRREKQQRESGGKTAEKIGTYSVSFGTARDLAEASRLGLRYIVKKWLEDTGLCYQGVD</sequence>
<evidence type="ECO:0000313" key="1">
    <source>
        <dbReference type="EMBL" id="RGX31045.1"/>
    </source>
</evidence>
<dbReference type="Gene3D" id="1.10.3230.10">
    <property type="entry name" value="YqbG-like"/>
    <property type="match status" value="1"/>
</dbReference>
<reference evidence="1 2" key="1">
    <citation type="submission" date="2018-08" db="EMBL/GenBank/DDBJ databases">
        <title>A genome reference for cultivated species of the human gut microbiota.</title>
        <authorList>
            <person name="Zou Y."/>
            <person name="Xue W."/>
            <person name="Luo G."/>
        </authorList>
    </citation>
    <scope>NUCLEOTIDE SEQUENCE [LARGE SCALE GENOMIC DNA]</scope>
    <source>
        <strain evidence="1 2">AF04-15</strain>
    </source>
</reference>
<dbReference type="AlphaFoldDB" id="A0A413FIN0"/>
<dbReference type="Proteomes" id="UP000283880">
    <property type="component" value="Unassembled WGS sequence"/>
</dbReference>
<dbReference type="InterPro" id="IPR036558">
    <property type="entry name" value="YqbG-like_sf"/>
</dbReference>
<accession>A0A413FIN0</accession>
<proteinExistence type="predicted"/>
<dbReference type="OrthoDB" id="2060071at2"/>
<organism evidence="1 2">
    <name type="scientific">Enterocloster asparagiformis</name>
    <dbReference type="NCBI Taxonomy" id="333367"/>
    <lineage>
        <taxon>Bacteria</taxon>
        <taxon>Bacillati</taxon>
        <taxon>Bacillota</taxon>
        <taxon>Clostridia</taxon>
        <taxon>Lachnospirales</taxon>
        <taxon>Lachnospiraceae</taxon>
        <taxon>Enterocloster</taxon>
    </lineage>
</organism>